<dbReference type="Pfam" id="PF13814">
    <property type="entry name" value="Replic_Relax"/>
    <property type="match status" value="1"/>
</dbReference>
<gene>
    <name evidence="1" type="ORF">SAMN05216223_11628</name>
    <name evidence="2" type="ORF">SAMN05216223_12328</name>
</gene>
<sequence>MSGRGPARAGAEIRGEVLVTLARLRLATPAQLRALLLPQHEGTDYVRRALRNLAAERPPLVGRVQRAQQSIWFCTTAGLAEATASGLLLAFNGSAGGRTTGRKAAAKTGLREHGLALVDTVLAFHRSGAADAGDWQVEAAHPTPAGPLIPDAVVLLATGGFAFVELDRGTMSYARLLAKLDRYAAYRSAPPSGRGNAARAPRSHWQEHYAGHALERTFPPLLVVFAPAPRRAEPATREAEFLARAAGLLPVRHRRLVVATVTTARLAAHGPARAVWRVAGSPAGGWSLDRLPTPQ</sequence>
<protein>
    <submittedName>
        <fullName evidence="1">Replication-relaxation</fullName>
    </submittedName>
</protein>
<evidence type="ECO:0000313" key="3">
    <source>
        <dbReference type="Proteomes" id="UP000236754"/>
    </source>
</evidence>
<dbReference type="Proteomes" id="UP000236754">
    <property type="component" value="Unassembled WGS sequence"/>
</dbReference>
<dbReference type="AlphaFoldDB" id="A0A1H6DJE2"/>
<organism evidence="1 3">
    <name type="scientific">Actinacidiphila yanglinensis</name>
    <dbReference type="NCBI Taxonomy" id="310779"/>
    <lineage>
        <taxon>Bacteria</taxon>
        <taxon>Bacillati</taxon>
        <taxon>Actinomycetota</taxon>
        <taxon>Actinomycetes</taxon>
        <taxon>Kitasatosporales</taxon>
        <taxon>Streptomycetaceae</taxon>
        <taxon>Actinacidiphila</taxon>
    </lineage>
</organism>
<dbReference type="EMBL" id="FNVU01000016">
    <property type="protein sequence ID" value="SEG85294.1"/>
    <property type="molecule type" value="Genomic_DNA"/>
</dbReference>
<dbReference type="OrthoDB" id="4090304at2"/>
<name>A0A1H6DJE2_9ACTN</name>
<keyword evidence="3" id="KW-1185">Reference proteome</keyword>
<evidence type="ECO:0000313" key="2">
    <source>
        <dbReference type="EMBL" id="SEG91102.1"/>
    </source>
</evidence>
<accession>A0A1H6DJE2</accession>
<evidence type="ECO:0000313" key="1">
    <source>
        <dbReference type="EMBL" id="SEG85294.1"/>
    </source>
</evidence>
<dbReference type="RefSeq" id="WP_103889017.1">
    <property type="nucleotide sequence ID" value="NZ_FNVU01000016.1"/>
</dbReference>
<dbReference type="InterPro" id="IPR025855">
    <property type="entry name" value="Replic_Relax"/>
</dbReference>
<proteinExistence type="predicted"/>
<reference evidence="1 3" key="1">
    <citation type="submission" date="2016-10" db="EMBL/GenBank/DDBJ databases">
        <authorList>
            <person name="de Groot N.N."/>
        </authorList>
    </citation>
    <scope>NUCLEOTIDE SEQUENCE [LARGE SCALE GENOMIC DNA]</scope>
    <source>
        <strain evidence="1 3">CGMCC 4.2023</strain>
    </source>
</reference>
<dbReference type="EMBL" id="FNVU01000023">
    <property type="protein sequence ID" value="SEG91102.1"/>
    <property type="molecule type" value="Genomic_DNA"/>
</dbReference>